<evidence type="ECO:0000313" key="2">
    <source>
        <dbReference type="Proteomes" id="UP000824890"/>
    </source>
</evidence>
<organism evidence="1 2">
    <name type="scientific">Brassica napus</name>
    <name type="common">Rape</name>
    <dbReference type="NCBI Taxonomy" id="3708"/>
    <lineage>
        <taxon>Eukaryota</taxon>
        <taxon>Viridiplantae</taxon>
        <taxon>Streptophyta</taxon>
        <taxon>Embryophyta</taxon>
        <taxon>Tracheophyta</taxon>
        <taxon>Spermatophyta</taxon>
        <taxon>Magnoliopsida</taxon>
        <taxon>eudicotyledons</taxon>
        <taxon>Gunneridae</taxon>
        <taxon>Pentapetalae</taxon>
        <taxon>rosids</taxon>
        <taxon>malvids</taxon>
        <taxon>Brassicales</taxon>
        <taxon>Brassicaceae</taxon>
        <taxon>Brassiceae</taxon>
        <taxon>Brassica</taxon>
    </lineage>
</organism>
<keyword evidence="2" id="KW-1185">Reference proteome</keyword>
<accession>A0ABQ7ZIR6</accession>
<dbReference type="EMBL" id="JAGKQM010000015">
    <property type="protein sequence ID" value="KAH0879983.1"/>
    <property type="molecule type" value="Genomic_DNA"/>
</dbReference>
<reference evidence="1 2" key="1">
    <citation type="submission" date="2021-05" db="EMBL/GenBank/DDBJ databases">
        <title>Genome Assembly of Synthetic Allotetraploid Brassica napus Reveals Homoeologous Exchanges between Subgenomes.</title>
        <authorList>
            <person name="Davis J.T."/>
        </authorList>
    </citation>
    <scope>NUCLEOTIDE SEQUENCE [LARGE SCALE GENOMIC DNA]</scope>
    <source>
        <strain evidence="2">cv. Da-Ae</strain>
        <tissue evidence="1">Seedling</tissue>
    </source>
</reference>
<sequence length="200" mass="22648">MKNLGGDIENLNLASLPPSMIHQILSKVATNSIRDFSCARVVFSGFNAIGREYYFYRPTNLIFVNDWIKEVNDVRTFRLRCYHLGNPDAIYLRKKIHLVGDMGCFLAKYHLPLMIEDWFTTILVLLVNMLIGCLTRSLDGNVSYACWCSKIEEPIGQEQSGDAIIVSDNMQLGAYAMKYICLLVAGQLEISCVLTFFSIN</sequence>
<protein>
    <recommendedName>
        <fullName evidence="3">F-box domain-containing protein</fullName>
    </recommendedName>
</protein>
<evidence type="ECO:0008006" key="3">
    <source>
        <dbReference type="Google" id="ProtNLM"/>
    </source>
</evidence>
<dbReference type="PANTHER" id="PTHR33784">
    <property type="entry name" value="OS05G0482100 PROTEIN"/>
    <property type="match status" value="1"/>
</dbReference>
<proteinExistence type="predicted"/>
<gene>
    <name evidence="1" type="ORF">HID58_067377</name>
</gene>
<dbReference type="InterPro" id="IPR040338">
    <property type="entry name" value="At1g67623-like"/>
</dbReference>
<dbReference type="PANTHER" id="PTHR33784:SF26">
    <property type="entry name" value="F-BOX DOMAIN-CONTAINING PROTEIN"/>
    <property type="match status" value="1"/>
</dbReference>
<comment type="caution">
    <text evidence="1">The sequence shown here is derived from an EMBL/GenBank/DDBJ whole genome shotgun (WGS) entry which is preliminary data.</text>
</comment>
<name>A0ABQ7ZIR6_BRANA</name>
<dbReference type="Proteomes" id="UP000824890">
    <property type="component" value="Unassembled WGS sequence"/>
</dbReference>
<evidence type="ECO:0000313" key="1">
    <source>
        <dbReference type="EMBL" id="KAH0879983.1"/>
    </source>
</evidence>